<dbReference type="SMART" id="SM00754">
    <property type="entry name" value="CHRD"/>
    <property type="match status" value="1"/>
</dbReference>
<keyword evidence="1" id="KW-0732">Signal</keyword>
<feature type="chain" id="PRO_5035424770" description="CHRD domain-containing protein" evidence="1">
    <location>
        <begin position="18"/>
        <end position="185"/>
    </location>
</feature>
<evidence type="ECO:0000313" key="4">
    <source>
        <dbReference type="Proteomes" id="UP000813385"/>
    </source>
</evidence>
<dbReference type="Proteomes" id="UP000813385">
    <property type="component" value="Unassembled WGS sequence"/>
</dbReference>
<dbReference type="OrthoDB" id="3554264at2759"/>
<evidence type="ECO:0000259" key="2">
    <source>
        <dbReference type="SMART" id="SM00754"/>
    </source>
</evidence>
<dbReference type="Pfam" id="PF07452">
    <property type="entry name" value="CHRD"/>
    <property type="match status" value="1"/>
</dbReference>
<feature type="domain" description="CHRD" evidence="2">
    <location>
        <begin position="37"/>
        <end position="180"/>
    </location>
</feature>
<evidence type="ECO:0000313" key="3">
    <source>
        <dbReference type="EMBL" id="KAH7368724.1"/>
    </source>
</evidence>
<dbReference type="AlphaFoldDB" id="A0A8K0TSG3"/>
<proteinExistence type="predicted"/>
<evidence type="ECO:0000256" key="1">
    <source>
        <dbReference type="SAM" id="SignalP"/>
    </source>
</evidence>
<dbReference type="EMBL" id="JAGPXD010000002">
    <property type="protein sequence ID" value="KAH7368724.1"/>
    <property type="molecule type" value="Genomic_DNA"/>
</dbReference>
<organism evidence="3 4">
    <name type="scientific">Plectosphaerella cucumerina</name>
    <dbReference type="NCBI Taxonomy" id="40658"/>
    <lineage>
        <taxon>Eukaryota</taxon>
        <taxon>Fungi</taxon>
        <taxon>Dikarya</taxon>
        <taxon>Ascomycota</taxon>
        <taxon>Pezizomycotina</taxon>
        <taxon>Sordariomycetes</taxon>
        <taxon>Hypocreomycetidae</taxon>
        <taxon>Glomerellales</taxon>
        <taxon>Plectosphaerellaceae</taxon>
        <taxon>Plectosphaerella</taxon>
    </lineage>
</organism>
<gene>
    <name evidence="3" type="ORF">B0T11DRAFT_326875</name>
</gene>
<feature type="signal peptide" evidence="1">
    <location>
        <begin position="1"/>
        <end position="17"/>
    </location>
</feature>
<reference evidence="3" key="1">
    <citation type="journal article" date="2021" name="Nat. Commun.">
        <title>Genetic determinants of endophytism in the Arabidopsis root mycobiome.</title>
        <authorList>
            <person name="Mesny F."/>
            <person name="Miyauchi S."/>
            <person name="Thiergart T."/>
            <person name="Pickel B."/>
            <person name="Atanasova L."/>
            <person name="Karlsson M."/>
            <person name="Huettel B."/>
            <person name="Barry K.W."/>
            <person name="Haridas S."/>
            <person name="Chen C."/>
            <person name="Bauer D."/>
            <person name="Andreopoulos W."/>
            <person name="Pangilinan J."/>
            <person name="LaButti K."/>
            <person name="Riley R."/>
            <person name="Lipzen A."/>
            <person name="Clum A."/>
            <person name="Drula E."/>
            <person name="Henrissat B."/>
            <person name="Kohler A."/>
            <person name="Grigoriev I.V."/>
            <person name="Martin F.M."/>
            <person name="Hacquard S."/>
        </authorList>
    </citation>
    <scope>NUCLEOTIDE SEQUENCE</scope>
    <source>
        <strain evidence="3">MPI-CAGE-AT-0016</strain>
    </source>
</reference>
<protein>
    <recommendedName>
        <fullName evidence="2">CHRD domain-containing protein</fullName>
    </recommendedName>
</protein>
<keyword evidence="4" id="KW-1185">Reference proteome</keyword>
<comment type="caution">
    <text evidence="3">The sequence shown here is derived from an EMBL/GenBank/DDBJ whole genome shotgun (WGS) entry which is preliminary data.</text>
</comment>
<dbReference type="InterPro" id="IPR010895">
    <property type="entry name" value="CHRD"/>
</dbReference>
<accession>A0A8K0TSG3</accession>
<sequence length="185" mass="20031">MKASILALGALVAAAAASPKKYNKKSWSPFDFTSTFEVYSVPEEVVNADGVFTGGLPDSYGWWKFGINSHENVICYNITLQNFRGEYESPALTATHIHEGEKGKSGPPRIIFPDPEGDDKWRTSLGCVKGPFVTGVKPNGGPDAGEGFHVSEIEKDPKKYYVDVHSSLAVPGANRGQFSKSKSDC</sequence>
<name>A0A8K0TSG3_9PEZI</name>